<feature type="signal peptide" evidence="1">
    <location>
        <begin position="1"/>
        <end position="23"/>
    </location>
</feature>
<reference evidence="2 3" key="1">
    <citation type="journal article" date="2020" name="Phytopathology">
        <title>Genome Sequence Resources of Colletotrichum truncatum, C. plurivorum, C. musicola, and C. sojae: Four Species Pathogenic to Soybean (Glycine max).</title>
        <authorList>
            <person name="Rogerio F."/>
            <person name="Boufleur T.R."/>
            <person name="Ciampi-Guillardi M."/>
            <person name="Sukno S.A."/>
            <person name="Thon M.R."/>
            <person name="Massola Junior N.S."/>
            <person name="Baroncelli R."/>
        </authorList>
    </citation>
    <scope>NUCLEOTIDE SEQUENCE [LARGE SCALE GENOMIC DNA]</scope>
    <source>
        <strain evidence="2 3">LFN0009</strain>
    </source>
</reference>
<name>A0A8H6IM27_9PEZI</name>
<dbReference type="AlphaFoldDB" id="A0A8H6IM27"/>
<comment type="caution">
    <text evidence="2">The sequence shown here is derived from an EMBL/GenBank/DDBJ whole genome shotgun (WGS) entry which is preliminary data.</text>
</comment>
<gene>
    <name evidence="2" type="ORF">CSOJ01_15839</name>
</gene>
<sequence length="67" mass="7193">MHFPNQVLAFFTIFLFASAGVQARCSIEGPGTAGFNNYQCVGRRKVRCPLADDGGASIRCCDDSTCT</sequence>
<keyword evidence="3" id="KW-1185">Reference proteome</keyword>
<protein>
    <submittedName>
        <fullName evidence="2">Uncharacterized protein</fullName>
    </submittedName>
</protein>
<organism evidence="2 3">
    <name type="scientific">Colletotrichum sojae</name>
    <dbReference type="NCBI Taxonomy" id="2175907"/>
    <lineage>
        <taxon>Eukaryota</taxon>
        <taxon>Fungi</taxon>
        <taxon>Dikarya</taxon>
        <taxon>Ascomycota</taxon>
        <taxon>Pezizomycotina</taxon>
        <taxon>Sordariomycetes</taxon>
        <taxon>Hypocreomycetidae</taxon>
        <taxon>Glomerellales</taxon>
        <taxon>Glomerellaceae</taxon>
        <taxon>Colletotrichum</taxon>
        <taxon>Colletotrichum orchidearum species complex</taxon>
    </lineage>
</organism>
<keyword evidence="1" id="KW-0732">Signal</keyword>
<accession>A0A8H6IM27</accession>
<evidence type="ECO:0000256" key="1">
    <source>
        <dbReference type="SAM" id="SignalP"/>
    </source>
</evidence>
<proteinExistence type="predicted"/>
<dbReference type="EMBL" id="WIGN01000789">
    <property type="protein sequence ID" value="KAF6783876.1"/>
    <property type="molecule type" value="Genomic_DNA"/>
</dbReference>
<evidence type="ECO:0000313" key="3">
    <source>
        <dbReference type="Proteomes" id="UP000652219"/>
    </source>
</evidence>
<feature type="chain" id="PRO_5034152200" evidence="1">
    <location>
        <begin position="24"/>
        <end position="67"/>
    </location>
</feature>
<evidence type="ECO:0000313" key="2">
    <source>
        <dbReference type="EMBL" id="KAF6783876.1"/>
    </source>
</evidence>
<dbReference type="Proteomes" id="UP000652219">
    <property type="component" value="Unassembled WGS sequence"/>
</dbReference>